<feature type="non-terminal residue" evidence="2">
    <location>
        <position position="1"/>
    </location>
</feature>
<evidence type="ECO:0000256" key="1">
    <source>
        <dbReference type="SAM" id="MobiDB-lite"/>
    </source>
</evidence>
<evidence type="ECO:0000313" key="2">
    <source>
        <dbReference type="EMBL" id="CAA9569438.1"/>
    </source>
</evidence>
<sequence>VVGQHAGRGAALLPHQSRQHPDPRADDLRHLLGALPDRERPPRRLRPASGGL</sequence>
<feature type="region of interest" description="Disordered" evidence="1">
    <location>
        <begin position="1"/>
        <end position="52"/>
    </location>
</feature>
<reference evidence="2" key="1">
    <citation type="submission" date="2020-02" db="EMBL/GenBank/DDBJ databases">
        <authorList>
            <person name="Meier V. D."/>
        </authorList>
    </citation>
    <scope>NUCLEOTIDE SEQUENCE</scope>
    <source>
        <strain evidence="2">AVDCRST_MAG59</strain>
    </source>
</reference>
<gene>
    <name evidence="2" type="ORF">AVDCRST_MAG59-3357</name>
</gene>
<proteinExistence type="predicted"/>
<dbReference type="AlphaFoldDB" id="A0A6J4V6C8"/>
<dbReference type="EMBL" id="CADCWF010000240">
    <property type="protein sequence ID" value="CAA9569438.1"/>
    <property type="molecule type" value="Genomic_DNA"/>
</dbReference>
<feature type="non-terminal residue" evidence="2">
    <location>
        <position position="52"/>
    </location>
</feature>
<organism evidence="2">
    <name type="scientific">uncultured Thermomicrobiales bacterium</name>
    <dbReference type="NCBI Taxonomy" id="1645740"/>
    <lineage>
        <taxon>Bacteria</taxon>
        <taxon>Pseudomonadati</taxon>
        <taxon>Thermomicrobiota</taxon>
        <taxon>Thermomicrobia</taxon>
        <taxon>Thermomicrobiales</taxon>
        <taxon>environmental samples</taxon>
    </lineage>
</organism>
<name>A0A6J4V6C8_9BACT</name>
<accession>A0A6J4V6C8</accession>
<feature type="compositionally biased region" description="Basic and acidic residues" evidence="1">
    <location>
        <begin position="19"/>
        <end position="42"/>
    </location>
</feature>
<protein>
    <submittedName>
        <fullName evidence="2">Uncharacterized protein</fullName>
    </submittedName>
</protein>